<dbReference type="InterPro" id="IPR036890">
    <property type="entry name" value="HATPase_C_sf"/>
</dbReference>
<comment type="cofactor">
    <cofactor evidence="2">
        <name>[4Fe-4S] cluster</name>
        <dbReference type="ChEBI" id="CHEBI:49883"/>
    </cofactor>
</comment>
<evidence type="ECO:0000256" key="9">
    <source>
        <dbReference type="ARBA" id="ARBA00022679"/>
    </source>
</evidence>
<feature type="transmembrane region" description="Helical" evidence="19">
    <location>
        <begin position="134"/>
        <end position="151"/>
    </location>
</feature>
<feature type="transmembrane region" description="Helical" evidence="19">
    <location>
        <begin position="88"/>
        <end position="105"/>
    </location>
</feature>
<dbReference type="Pfam" id="PF07730">
    <property type="entry name" value="HisKA_3"/>
    <property type="match status" value="1"/>
</dbReference>
<dbReference type="Proteomes" id="UP001165986">
    <property type="component" value="Unassembled WGS sequence"/>
</dbReference>
<evidence type="ECO:0000256" key="16">
    <source>
        <dbReference type="ARBA" id="ARBA00023014"/>
    </source>
</evidence>
<evidence type="ECO:0000259" key="20">
    <source>
        <dbReference type="PROSITE" id="PS50109"/>
    </source>
</evidence>
<keyword evidence="19" id="KW-0472">Membrane</keyword>
<dbReference type="Gene3D" id="3.30.565.10">
    <property type="entry name" value="Histidine kinase-like ATPase, C-terminal domain"/>
    <property type="match status" value="1"/>
</dbReference>
<keyword evidence="11" id="KW-0547">Nucleotide-binding</keyword>
<feature type="domain" description="Histidine kinase" evidence="20">
    <location>
        <begin position="332"/>
        <end position="419"/>
    </location>
</feature>
<evidence type="ECO:0000313" key="21">
    <source>
        <dbReference type="EMBL" id="MBD6617344.1"/>
    </source>
</evidence>
<dbReference type="PANTHER" id="PTHR24421">
    <property type="entry name" value="NITRATE/NITRITE SENSOR PROTEIN NARX-RELATED"/>
    <property type="match status" value="1"/>
</dbReference>
<dbReference type="InterPro" id="IPR004358">
    <property type="entry name" value="Sig_transdc_His_kin-like_C"/>
</dbReference>
<keyword evidence="10" id="KW-0479">Metal-binding</keyword>
<organism evidence="21 22">
    <name type="scientific">Komarekiella delphini-convector SJRDD-AB1</name>
    <dbReference type="NCBI Taxonomy" id="2593771"/>
    <lineage>
        <taxon>Bacteria</taxon>
        <taxon>Bacillati</taxon>
        <taxon>Cyanobacteriota</taxon>
        <taxon>Cyanophyceae</taxon>
        <taxon>Nostocales</taxon>
        <taxon>Nostocaceae</taxon>
        <taxon>Komarekiella</taxon>
        <taxon>Komarekiella delphini-convector</taxon>
    </lineage>
</organism>
<feature type="transmembrane region" description="Helical" evidence="19">
    <location>
        <begin position="60"/>
        <end position="79"/>
    </location>
</feature>
<dbReference type="GO" id="GO:0005737">
    <property type="term" value="C:cytoplasm"/>
    <property type="evidence" value="ECO:0007669"/>
    <property type="project" value="UniProtKB-SubCell"/>
</dbReference>
<dbReference type="GO" id="GO:0005524">
    <property type="term" value="F:ATP binding"/>
    <property type="evidence" value="ECO:0007669"/>
    <property type="project" value="UniProtKB-KW"/>
</dbReference>
<dbReference type="GO" id="GO:0046872">
    <property type="term" value="F:metal ion binding"/>
    <property type="evidence" value="ECO:0007669"/>
    <property type="project" value="UniProtKB-KW"/>
</dbReference>
<dbReference type="EC" id="2.7.13.3" evidence="4"/>
<evidence type="ECO:0000256" key="12">
    <source>
        <dbReference type="ARBA" id="ARBA00022777"/>
    </source>
</evidence>
<keyword evidence="15" id="KW-0902">Two-component regulatory system</keyword>
<evidence type="ECO:0000256" key="11">
    <source>
        <dbReference type="ARBA" id="ARBA00022741"/>
    </source>
</evidence>
<evidence type="ECO:0000256" key="10">
    <source>
        <dbReference type="ARBA" id="ARBA00022723"/>
    </source>
</evidence>
<dbReference type="SUPFAM" id="SSF55874">
    <property type="entry name" value="ATPase domain of HSP90 chaperone/DNA topoisomerase II/histidine kinase"/>
    <property type="match status" value="1"/>
</dbReference>
<evidence type="ECO:0000256" key="7">
    <source>
        <dbReference type="ARBA" id="ARBA00022490"/>
    </source>
</evidence>
<protein>
    <recommendedName>
        <fullName evidence="5">Oxygen sensor histidine kinase NreB</fullName>
        <ecNumber evidence="4">2.7.13.3</ecNumber>
    </recommendedName>
    <alternativeName>
        <fullName evidence="18">Nitrogen regulation protein B</fullName>
    </alternativeName>
</protein>
<evidence type="ECO:0000256" key="19">
    <source>
        <dbReference type="SAM" id="Phobius"/>
    </source>
</evidence>
<dbReference type="Gene3D" id="1.20.5.1930">
    <property type="match status" value="1"/>
</dbReference>
<evidence type="ECO:0000256" key="3">
    <source>
        <dbReference type="ARBA" id="ARBA00004496"/>
    </source>
</evidence>
<evidence type="ECO:0000256" key="1">
    <source>
        <dbReference type="ARBA" id="ARBA00000085"/>
    </source>
</evidence>
<dbReference type="InterPro" id="IPR003594">
    <property type="entry name" value="HATPase_dom"/>
</dbReference>
<evidence type="ECO:0000256" key="8">
    <source>
        <dbReference type="ARBA" id="ARBA00022553"/>
    </source>
</evidence>
<evidence type="ECO:0000256" key="4">
    <source>
        <dbReference type="ARBA" id="ARBA00012438"/>
    </source>
</evidence>
<evidence type="ECO:0000256" key="6">
    <source>
        <dbReference type="ARBA" id="ARBA00022485"/>
    </source>
</evidence>
<dbReference type="InterPro" id="IPR011712">
    <property type="entry name" value="Sig_transdc_His_kin_sub3_dim/P"/>
</dbReference>
<evidence type="ECO:0000256" key="18">
    <source>
        <dbReference type="ARBA" id="ARBA00030800"/>
    </source>
</evidence>
<dbReference type="GO" id="GO:0016020">
    <property type="term" value="C:membrane"/>
    <property type="evidence" value="ECO:0007669"/>
    <property type="project" value="InterPro"/>
</dbReference>
<dbReference type="RefSeq" id="WP_191758562.1">
    <property type="nucleotide sequence ID" value="NZ_VJXY01000016.1"/>
</dbReference>
<keyword evidence="16" id="KW-0411">Iron-sulfur</keyword>
<feature type="transmembrane region" description="Helical" evidence="19">
    <location>
        <begin position="12"/>
        <end position="32"/>
    </location>
</feature>
<keyword evidence="13" id="KW-0067">ATP-binding</keyword>
<dbReference type="InterPro" id="IPR050482">
    <property type="entry name" value="Sensor_HK_TwoCompSys"/>
</dbReference>
<keyword evidence="6" id="KW-0004">4Fe-4S</keyword>
<evidence type="ECO:0000256" key="2">
    <source>
        <dbReference type="ARBA" id="ARBA00001966"/>
    </source>
</evidence>
<keyword evidence="14" id="KW-0408">Iron</keyword>
<dbReference type="GO" id="GO:0046983">
    <property type="term" value="F:protein dimerization activity"/>
    <property type="evidence" value="ECO:0007669"/>
    <property type="project" value="InterPro"/>
</dbReference>
<dbReference type="PROSITE" id="PS50109">
    <property type="entry name" value="HIS_KIN"/>
    <property type="match status" value="1"/>
</dbReference>
<keyword evidence="22" id="KW-1185">Reference proteome</keyword>
<keyword evidence="8" id="KW-0597">Phosphoprotein</keyword>
<dbReference type="InterPro" id="IPR005467">
    <property type="entry name" value="His_kinase_dom"/>
</dbReference>
<comment type="catalytic activity">
    <reaction evidence="1">
        <text>ATP + protein L-histidine = ADP + protein N-phospho-L-histidine.</text>
        <dbReference type="EC" id="2.7.13.3"/>
    </reaction>
</comment>
<keyword evidence="19" id="KW-1133">Transmembrane helix</keyword>
<dbReference type="CDD" id="cd16917">
    <property type="entry name" value="HATPase_UhpB-NarQ-NarX-like"/>
    <property type="match status" value="1"/>
</dbReference>
<keyword evidence="9" id="KW-0808">Transferase</keyword>
<dbReference type="PANTHER" id="PTHR24421:SF10">
    <property type="entry name" value="NITRATE_NITRITE SENSOR PROTEIN NARQ"/>
    <property type="match status" value="1"/>
</dbReference>
<evidence type="ECO:0000256" key="13">
    <source>
        <dbReference type="ARBA" id="ARBA00022840"/>
    </source>
</evidence>
<feature type="transmembrane region" description="Helical" evidence="19">
    <location>
        <begin position="171"/>
        <end position="192"/>
    </location>
</feature>
<name>A0AA40SXY3_9NOST</name>
<evidence type="ECO:0000256" key="15">
    <source>
        <dbReference type="ARBA" id="ARBA00023012"/>
    </source>
</evidence>
<accession>A0AA40SXY3</accession>
<dbReference type="EMBL" id="VJXY01000016">
    <property type="protein sequence ID" value="MBD6617344.1"/>
    <property type="molecule type" value="Genomic_DNA"/>
</dbReference>
<comment type="subcellular location">
    <subcellularLocation>
        <location evidence="3">Cytoplasm</location>
    </subcellularLocation>
</comment>
<dbReference type="SMART" id="SM00387">
    <property type="entry name" value="HATPase_c"/>
    <property type="match status" value="1"/>
</dbReference>
<comment type="caution">
    <text evidence="21">The sequence shown here is derived from an EMBL/GenBank/DDBJ whole genome shotgun (WGS) entry which is preliminary data.</text>
</comment>
<comment type="function">
    <text evidence="17">Member of the two-component regulatory system NreB/NreC involved in the control of dissimilatory nitrate/nitrite reduction in response to oxygen. NreB functions as a direct oxygen sensor histidine kinase which is autophosphorylated, in the absence of oxygen, probably at the conserved histidine residue, and transfers its phosphate group probably to a conserved aspartate residue of NreC. NreB/NreC activates the expression of the nitrate (narGHJI) and nitrite (nir) reductase operons, as well as the putative nitrate transporter gene narT.</text>
</comment>
<dbReference type="AlphaFoldDB" id="A0AA40SXY3"/>
<gene>
    <name evidence="21" type="ORF">FNW02_16295</name>
</gene>
<keyword evidence="7" id="KW-0963">Cytoplasm</keyword>
<dbReference type="GO" id="GO:0000155">
    <property type="term" value="F:phosphorelay sensor kinase activity"/>
    <property type="evidence" value="ECO:0007669"/>
    <property type="project" value="InterPro"/>
</dbReference>
<keyword evidence="19" id="KW-0812">Transmembrane</keyword>
<sequence>MSRPIKIKNHPFPSLLYLEWILLTITALTAFLPSPSPRFRPKPPELSICGIFPDLSICSISPEISIFSLAAFALMGLILPKKNNITKVIYTVSEILLILITGLFGGRFARLFPFLYIILVTRSCLIFQLPGRLFVTSLSFTLFLLTTQLKYQLFNFQASPQAQERFRFFSLNWSLVFGLSLVFVLLMMNAVLSERQSREKLAIANEKLRQYAMRIENQATLEERNRIAREIHDSLGHSLTALNLQLETALKLWQSNPTKAQTFLARAKELGSKALKDVRQSVSTMRSNPLSEQSLERAIAILSEDFHRSNGILPICQNNLEYSLPPEINTAIYRIIQESLTNISRYASATEINLLITTNKGNLRLIIQDNGRGFDLKQNTTGYGLQSMRDRTLALGGEFNIKSAPGSGCKITVDIPLPRLTV</sequence>
<dbReference type="Pfam" id="PF02518">
    <property type="entry name" value="HATPase_c"/>
    <property type="match status" value="1"/>
</dbReference>
<keyword evidence="12 21" id="KW-0418">Kinase</keyword>
<evidence type="ECO:0000256" key="14">
    <source>
        <dbReference type="ARBA" id="ARBA00023004"/>
    </source>
</evidence>
<dbReference type="GO" id="GO:0051539">
    <property type="term" value="F:4 iron, 4 sulfur cluster binding"/>
    <property type="evidence" value="ECO:0007669"/>
    <property type="project" value="UniProtKB-KW"/>
</dbReference>
<reference evidence="21" key="1">
    <citation type="submission" date="2019-07" db="EMBL/GenBank/DDBJ databases">
        <title>Toxilogical consequences of a new and cryptic species of cyanobacteria (Komarekiella delphini-convector) recovered from the epidermis of a bottlenose dolphin and 1500 ft. in the air.</title>
        <authorList>
            <person name="Brown A.O."/>
            <person name="Dvorak P."/>
            <person name="Villanueva C.D."/>
            <person name="Foss A.J."/>
            <person name="Garvey A.D."/>
            <person name="Gibson Q.A."/>
            <person name="Johansen J.R."/>
            <person name="Casamatta D.A."/>
        </authorList>
    </citation>
    <scope>NUCLEOTIDE SEQUENCE</scope>
    <source>
        <strain evidence="21">SJRDD-AB1</strain>
    </source>
</reference>
<evidence type="ECO:0000313" key="22">
    <source>
        <dbReference type="Proteomes" id="UP001165986"/>
    </source>
</evidence>
<proteinExistence type="predicted"/>
<dbReference type="PRINTS" id="PR00344">
    <property type="entry name" value="BCTRLSENSOR"/>
</dbReference>
<evidence type="ECO:0000256" key="5">
    <source>
        <dbReference type="ARBA" id="ARBA00017322"/>
    </source>
</evidence>
<evidence type="ECO:0000256" key="17">
    <source>
        <dbReference type="ARBA" id="ARBA00024827"/>
    </source>
</evidence>